<evidence type="ECO:0000313" key="10">
    <source>
        <dbReference type="EMBL" id="ACY21632.1"/>
    </source>
</evidence>
<keyword evidence="5" id="KW-0560">Oxidoreductase</keyword>
<dbReference type="PRINTS" id="PR00368">
    <property type="entry name" value="FADPNR"/>
</dbReference>
<evidence type="ECO:0000256" key="7">
    <source>
        <dbReference type="ARBA" id="ARBA00047599"/>
    </source>
</evidence>
<evidence type="ECO:0000256" key="1">
    <source>
        <dbReference type="ARBA" id="ARBA00005272"/>
    </source>
</evidence>
<keyword evidence="8" id="KW-0812">Transmembrane</keyword>
<dbReference type="GO" id="GO:0050136">
    <property type="term" value="F:NADH dehydrogenase (quinone) (non-electrogenic) activity"/>
    <property type="evidence" value="ECO:0007669"/>
    <property type="project" value="UniProtKB-EC"/>
</dbReference>
<dbReference type="Proteomes" id="UP000001219">
    <property type="component" value="Chromosome"/>
</dbReference>
<comment type="catalytic activity">
    <reaction evidence="7">
        <text>a quinone + NADH + H(+) = a quinol + NAD(+)</text>
        <dbReference type="Rhea" id="RHEA:46160"/>
        <dbReference type="ChEBI" id="CHEBI:15378"/>
        <dbReference type="ChEBI" id="CHEBI:24646"/>
        <dbReference type="ChEBI" id="CHEBI:57540"/>
        <dbReference type="ChEBI" id="CHEBI:57945"/>
        <dbReference type="ChEBI" id="CHEBI:132124"/>
        <dbReference type="EC" id="1.6.5.9"/>
    </reaction>
</comment>
<keyword evidence="3" id="KW-0285">Flavoprotein</keyword>
<dbReference type="Pfam" id="PF07992">
    <property type="entry name" value="Pyr_redox_2"/>
    <property type="match status" value="1"/>
</dbReference>
<dbReference type="PRINTS" id="PR00411">
    <property type="entry name" value="PNDRDTASEI"/>
</dbReference>
<reference evidence="11" key="1">
    <citation type="submission" date="2009-10" db="EMBL/GenBank/DDBJ databases">
        <title>The complete chromosome of Gordonia bronchialis DSM 43247.</title>
        <authorList>
            <consortium name="US DOE Joint Genome Institute (JGI-PGF)"/>
            <person name="Lucas S."/>
            <person name="Copeland A."/>
            <person name="Lapidus A."/>
            <person name="Glavina del Rio T."/>
            <person name="Dalin E."/>
            <person name="Tice H."/>
            <person name="Bruce D."/>
            <person name="Goodwin L."/>
            <person name="Pitluck S."/>
            <person name="Kyrpides N."/>
            <person name="Mavromatis K."/>
            <person name="Ivanova N."/>
            <person name="Ovchinnikova G."/>
            <person name="Saunders E."/>
            <person name="Brettin T."/>
            <person name="Detter J.C."/>
            <person name="Han C."/>
            <person name="Larimer F."/>
            <person name="Land M."/>
            <person name="Hauser L."/>
            <person name="Markowitz V."/>
            <person name="Cheng J.-F."/>
            <person name="Hugenholtz P."/>
            <person name="Woyke T."/>
            <person name="Wu D."/>
            <person name="Jando M."/>
            <person name="Schneider S."/>
            <person name="Goeker M."/>
            <person name="Klenk H.-P."/>
            <person name="Eisen J.A."/>
        </authorList>
    </citation>
    <scope>NUCLEOTIDE SEQUENCE [LARGE SCALE GENOMIC DNA]</scope>
    <source>
        <strain evidence="11">ATCC 25592 / DSM 43247 / BCRC 13721 / JCM 3198 / KCTC 3076 / NBRC 16047 / NCTC 10667</strain>
    </source>
</reference>
<sequence length="477" mass="51858">MRLARPDNRRGANFTTSTAWVSTSSIRKGPCRAVIIGSGFGALTAARRLAKAEVDVTVISRTSHHLFQPLLYQVATGLISEGQIAPQTRVVLRTQKNARVVLGAVERIDVAEGTVTVRSLDRISAFAYDSLIVAAGADQSYFGHDEFAEFAPGLKTIDDALELRGRILGAFEQAELSDNPEERARLLTFVVVGAGATGVEMAGQIAELASTTLRGAFRSIDPTDARVIPIDAACEILPAYGGRLSRRAAHRLERAGVEIRLETMVVDMDYDGLDVRDSDGRVHRIDAQCKIWSAGVSGSPLGRQLAAQTDVELDRAGRVKVAPDLTVPGHPEIAVVGDMVSIDGVPGMAPAAIQAAAYAAEGIRMRLAGEPTMPRERFRYWDKGSMATVARYSAIAKIPIPGTAKSVELAGFWAWVGWLVLHLLYLVGFRNRFTTLIDWMFSFTTRSRNQLAITEQQVFARTAIDELEQRRRDDAAA</sequence>
<evidence type="ECO:0000256" key="3">
    <source>
        <dbReference type="ARBA" id="ARBA00022630"/>
    </source>
</evidence>
<keyword evidence="6" id="KW-0520">NAD</keyword>
<evidence type="ECO:0000256" key="2">
    <source>
        <dbReference type="ARBA" id="ARBA00012637"/>
    </source>
</evidence>
<keyword evidence="8" id="KW-0472">Membrane</keyword>
<dbReference type="EMBL" id="CP001802">
    <property type="protein sequence ID" value="ACY21632.1"/>
    <property type="molecule type" value="Genomic_DNA"/>
</dbReference>
<reference evidence="10 11" key="2">
    <citation type="journal article" date="2010" name="Stand. Genomic Sci.">
        <title>Complete genome sequence of Gordonia bronchialis type strain (3410).</title>
        <authorList>
            <person name="Ivanova N."/>
            <person name="Sikorski J."/>
            <person name="Jando M."/>
            <person name="Lapidus A."/>
            <person name="Nolan M."/>
            <person name="Lucas S."/>
            <person name="Del Rio T.G."/>
            <person name="Tice H."/>
            <person name="Copeland A."/>
            <person name="Cheng J.F."/>
            <person name="Chen F."/>
            <person name="Bruce D."/>
            <person name="Goodwin L."/>
            <person name="Pitluck S."/>
            <person name="Mavromatis K."/>
            <person name="Ovchinnikova G."/>
            <person name="Pati A."/>
            <person name="Chen A."/>
            <person name="Palaniappan K."/>
            <person name="Land M."/>
            <person name="Hauser L."/>
            <person name="Chang Y.J."/>
            <person name="Jeffries C.D."/>
            <person name="Chain P."/>
            <person name="Saunders E."/>
            <person name="Han C."/>
            <person name="Detter J.C."/>
            <person name="Brettin T."/>
            <person name="Rohde M."/>
            <person name="Goker M."/>
            <person name="Bristow J."/>
            <person name="Eisen J.A."/>
            <person name="Markowitz V."/>
            <person name="Hugenholtz P."/>
            <person name="Klenk H.P."/>
            <person name="Kyrpides N.C."/>
        </authorList>
    </citation>
    <scope>NUCLEOTIDE SEQUENCE [LARGE SCALE GENOMIC DNA]</scope>
    <source>
        <strain evidence="11">ATCC 25592 / DSM 43247 / BCRC 13721 / JCM 3198 / KCTC 3076 / NBRC 16047 / NCTC 10667</strain>
    </source>
</reference>
<evidence type="ECO:0000313" key="11">
    <source>
        <dbReference type="Proteomes" id="UP000001219"/>
    </source>
</evidence>
<evidence type="ECO:0000256" key="6">
    <source>
        <dbReference type="ARBA" id="ARBA00023027"/>
    </source>
</evidence>
<dbReference type="OrthoDB" id="9781621at2"/>
<feature type="domain" description="FAD/NAD(P)-binding" evidence="9">
    <location>
        <begin position="33"/>
        <end position="356"/>
    </location>
</feature>
<dbReference type="EC" id="1.6.5.9" evidence="2"/>
<evidence type="ECO:0000256" key="4">
    <source>
        <dbReference type="ARBA" id="ARBA00022827"/>
    </source>
</evidence>
<name>D0LDK9_GORB4</name>
<protein>
    <recommendedName>
        <fullName evidence="2">NADH:ubiquinone reductase (non-electrogenic)</fullName>
        <ecNumber evidence="2">1.6.5.9</ecNumber>
    </recommendedName>
</protein>
<dbReference type="eggNOG" id="COG1252">
    <property type="taxonomic scope" value="Bacteria"/>
</dbReference>
<dbReference type="Gene3D" id="3.50.50.100">
    <property type="match status" value="1"/>
</dbReference>
<dbReference type="PANTHER" id="PTHR43706:SF47">
    <property type="entry name" value="EXTERNAL NADH-UBIQUINONE OXIDOREDUCTASE 1, MITOCHONDRIAL-RELATED"/>
    <property type="match status" value="1"/>
</dbReference>
<proteinExistence type="inferred from homology"/>
<dbReference type="KEGG" id="gbr:Gbro_2390"/>
<keyword evidence="8" id="KW-1133">Transmembrane helix</keyword>
<dbReference type="STRING" id="526226.Gbro_2390"/>
<dbReference type="InterPro" id="IPR045024">
    <property type="entry name" value="NDH-2"/>
</dbReference>
<dbReference type="AlphaFoldDB" id="D0LDK9"/>
<dbReference type="PANTHER" id="PTHR43706">
    <property type="entry name" value="NADH DEHYDROGENASE"/>
    <property type="match status" value="1"/>
</dbReference>
<evidence type="ECO:0000256" key="5">
    <source>
        <dbReference type="ARBA" id="ARBA00023002"/>
    </source>
</evidence>
<organism evidence="10 11">
    <name type="scientific">Gordonia bronchialis (strain ATCC 25592 / DSM 43247 / BCRC 13721 / JCM 3198 / KCTC 3076 / NBRC 16047 / NCTC 10667)</name>
    <name type="common">Rhodococcus bronchialis</name>
    <dbReference type="NCBI Taxonomy" id="526226"/>
    <lineage>
        <taxon>Bacteria</taxon>
        <taxon>Bacillati</taxon>
        <taxon>Actinomycetota</taxon>
        <taxon>Actinomycetes</taxon>
        <taxon>Mycobacteriales</taxon>
        <taxon>Gordoniaceae</taxon>
        <taxon>Gordonia</taxon>
    </lineage>
</organism>
<evidence type="ECO:0000259" key="9">
    <source>
        <dbReference type="Pfam" id="PF07992"/>
    </source>
</evidence>
<gene>
    <name evidence="10" type="ordered locus">Gbro_2390</name>
</gene>
<keyword evidence="4" id="KW-0274">FAD</keyword>
<dbReference type="SUPFAM" id="SSF51905">
    <property type="entry name" value="FAD/NAD(P)-binding domain"/>
    <property type="match status" value="1"/>
</dbReference>
<accession>D0LDK9</accession>
<dbReference type="InterPro" id="IPR036188">
    <property type="entry name" value="FAD/NAD-bd_sf"/>
</dbReference>
<keyword evidence="11" id="KW-1185">Reference proteome</keyword>
<dbReference type="InterPro" id="IPR023753">
    <property type="entry name" value="FAD/NAD-binding_dom"/>
</dbReference>
<evidence type="ECO:0000256" key="8">
    <source>
        <dbReference type="SAM" id="Phobius"/>
    </source>
</evidence>
<feature type="transmembrane region" description="Helical" evidence="8">
    <location>
        <begin position="409"/>
        <end position="427"/>
    </location>
</feature>
<comment type="similarity">
    <text evidence="1">Belongs to the NADH dehydrogenase family.</text>
</comment>
<dbReference type="HOGENOM" id="CLU_021377_7_1_11"/>
<dbReference type="RefSeq" id="WP_012834187.1">
    <property type="nucleotide sequence ID" value="NC_013441.1"/>
</dbReference>